<dbReference type="InterPro" id="IPR043472">
    <property type="entry name" value="Macro_dom-like"/>
</dbReference>
<evidence type="ECO:0000256" key="1">
    <source>
        <dbReference type="SAM" id="MobiDB-lite"/>
    </source>
</evidence>
<dbReference type="Pfam" id="PF10154">
    <property type="entry name" value="Fy-3"/>
    <property type="match status" value="1"/>
</dbReference>
<evidence type="ECO:0000313" key="2">
    <source>
        <dbReference type="EMBL" id="CAH3147218.1"/>
    </source>
</evidence>
<dbReference type="PANTHER" id="PTHR16525:SF0">
    <property type="entry name" value="PROTEIN C12ORF4"/>
    <property type="match status" value="1"/>
</dbReference>
<proteinExistence type="predicted"/>
<protein>
    <submittedName>
        <fullName evidence="2">Uncharacterized protein</fullName>
    </submittedName>
</protein>
<organism evidence="2 3">
    <name type="scientific">Porites lobata</name>
    <dbReference type="NCBI Taxonomy" id="104759"/>
    <lineage>
        <taxon>Eukaryota</taxon>
        <taxon>Metazoa</taxon>
        <taxon>Cnidaria</taxon>
        <taxon>Anthozoa</taxon>
        <taxon>Hexacorallia</taxon>
        <taxon>Scleractinia</taxon>
        <taxon>Fungiina</taxon>
        <taxon>Poritidae</taxon>
        <taxon>Porites</taxon>
    </lineage>
</organism>
<feature type="compositionally biased region" description="Acidic residues" evidence="1">
    <location>
        <begin position="560"/>
        <end position="676"/>
    </location>
</feature>
<dbReference type="SUPFAM" id="SSF52949">
    <property type="entry name" value="Macro domain-like"/>
    <property type="match status" value="1"/>
</dbReference>
<comment type="caution">
    <text evidence="2">The sequence shown here is derived from an EMBL/GenBank/DDBJ whole genome shotgun (WGS) entry which is preliminary data.</text>
</comment>
<keyword evidence="3" id="KW-1185">Reference proteome</keyword>
<gene>
    <name evidence="2" type="ORF">PLOB_00046024</name>
</gene>
<dbReference type="Proteomes" id="UP001159405">
    <property type="component" value="Unassembled WGS sequence"/>
</dbReference>
<evidence type="ECO:0000313" key="3">
    <source>
        <dbReference type="Proteomes" id="UP001159405"/>
    </source>
</evidence>
<reference evidence="2 3" key="1">
    <citation type="submission" date="2022-05" db="EMBL/GenBank/DDBJ databases">
        <authorList>
            <consortium name="Genoscope - CEA"/>
            <person name="William W."/>
        </authorList>
    </citation>
    <scope>NUCLEOTIDE SEQUENCE [LARGE SCALE GENOMIC DNA]</scope>
</reference>
<dbReference type="EMBL" id="CALNXK010000080">
    <property type="protein sequence ID" value="CAH3147218.1"/>
    <property type="molecule type" value="Genomic_DNA"/>
</dbReference>
<name>A0ABN8PN66_9CNID</name>
<sequence>MVDVLLCSTYDDQKRDFVFDFKDSGKIQRLTVPIPIPMKVTAKEFVQRLIHFHNLPCYLESELTKTLDEFHQSSYQELHDKMACTALEQMKQSSQYASDYVTSWTNAFTQEHCSYSSVSDKSEETVFSEMYKSLIHSSALETLLQLENTYALAMDDAVTKKESAIKTMEEKQQQEMEDSINNLGLVTTDKDVNDLAARHCEDAQMLETYWSSELSQLQELQKREYREWVTKVHEDVVRVTSDPSSTSDSFTIGKSRSPSVQSIPVNEFSSSEHEFRLEESFTVLLGAQKKTTHNLRLICGNVLDLCKHKTRPGGSVLSQPHRIQTALSLYSETLSGLVLLVEDRINTYSGIMKHFSKICQQSGTEFHFPDLDKQLCIIQQNFEKREHTKSTSSNQPQQQQPAADVALRPITLNTGEIYITRHSNLAEVHVVFHLVVDDSLKASNISTRNPVIVGLRNALHTAVRHSITTITIPLLLFHEMTEEMTVSWCMKRAELILKCVKGFMMECSNWSGSESLNLQFMVPKINMEHFIKTLLLLIALSWAMGKPAPDDWSTERDWAEDWEEDDAWDDEEWDDDEWDDEEDNNEWDDGEYNENELDDEVEDESNENERDDEVEDESNENEWDDEVKDESEDDELDNEAEDEAYDNEEARDEYSEDDEEQQDEESDEAEDDEPSEDNLTTNTDAQELDDKFKSLESAFDTMRKELDEMERQLDETENSD</sequence>
<dbReference type="InterPro" id="IPR019311">
    <property type="entry name" value="Fy-3"/>
</dbReference>
<dbReference type="PANTHER" id="PTHR16525">
    <property type="entry name" value="PROTEIN C12ORF4"/>
    <property type="match status" value="1"/>
</dbReference>
<feature type="region of interest" description="Disordered" evidence="1">
    <location>
        <begin position="549"/>
        <end position="690"/>
    </location>
</feature>
<accession>A0ABN8PN66</accession>